<dbReference type="EMBL" id="AHHH01000037">
    <property type="protein sequence ID" value="ESU43813.1"/>
    <property type="molecule type" value="Genomic_DNA"/>
</dbReference>
<dbReference type="VEuPathDB" id="GiardiaDB:QR46_1197"/>
<dbReference type="VEuPathDB" id="GiardiaDB:DHA2_150282"/>
<proteinExistence type="predicted"/>
<gene>
    <name evidence="2" type="ORF">GSB_153212</name>
</gene>
<dbReference type="Proteomes" id="UP000018040">
    <property type="component" value="Unassembled WGS sequence"/>
</dbReference>
<reference evidence="2 3" key="2">
    <citation type="journal article" date="2013" name="Genome Biol. Evol.">
        <title>Genome sequencing of Giardia lamblia genotypes A2 and B isolates (DH and GS) and comparative analysis with the genomes of genotypes A1 and E (WB and Pig).</title>
        <authorList>
            <person name="Adam R.D."/>
            <person name="Dahlstrom E.W."/>
            <person name="Martens C.A."/>
            <person name="Bruno D.P."/>
            <person name="Barbian K.D."/>
            <person name="Ricklefs S.M."/>
            <person name="Hernandez M.M."/>
            <person name="Narla N.P."/>
            <person name="Patel R.B."/>
            <person name="Porcella S.F."/>
            <person name="Nash T.E."/>
        </authorList>
    </citation>
    <scope>NUCLEOTIDE SEQUENCE [LARGE SCALE GENOMIC DNA]</scope>
    <source>
        <strain evidence="2 3">GS</strain>
    </source>
</reference>
<name>V6TXZ7_GIAIN</name>
<evidence type="ECO:0000313" key="3">
    <source>
        <dbReference type="Proteomes" id="UP000018040"/>
    </source>
</evidence>
<dbReference type="VEuPathDB" id="GiardiaDB:GL50581_682"/>
<evidence type="ECO:0000256" key="1">
    <source>
        <dbReference type="SAM" id="MobiDB-lite"/>
    </source>
</evidence>
<organism evidence="2 3">
    <name type="scientific">Giardia intestinalis</name>
    <name type="common">Giardia lamblia</name>
    <dbReference type="NCBI Taxonomy" id="5741"/>
    <lineage>
        <taxon>Eukaryota</taxon>
        <taxon>Metamonada</taxon>
        <taxon>Diplomonadida</taxon>
        <taxon>Hexamitidae</taxon>
        <taxon>Giardiinae</taxon>
        <taxon>Giardia</taxon>
    </lineage>
</organism>
<accession>V6TXZ7</accession>
<feature type="region of interest" description="Disordered" evidence="1">
    <location>
        <begin position="269"/>
        <end position="290"/>
    </location>
</feature>
<feature type="compositionally biased region" description="Polar residues" evidence="1">
    <location>
        <begin position="279"/>
        <end position="290"/>
    </location>
</feature>
<dbReference type="VEuPathDB" id="GiardiaDB:GL50803_007559"/>
<reference evidence="3" key="1">
    <citation type="submission" date="2012-02" db="EMBL/GenBank/DDBJ databases">
        <title>Genome sequencing of Giardia lamblia Genotypes A2 and B isolates (DH and GS) and comparative analysis with the genomes of Genotypes A1 and E (WB and Pig).</title>
        <authorList>
            <person name="Adam R."/>
            <person name="Dahlstrom E."/>
            <person name="Martens C."/>
            <person name="Bruno D."/>
            <person name="Barbian K."/>
            <person name="Porcella S.F."/>
            <person name="Nash T."/>
        </authorList>
    </citation>
    <scope>NUCLEOTIDE SEQUENCE</scope>
    <source>
        <strain evidence="3">GS</strain>
    </source>
</reference>
<protein>
    <submittedName>
        <fullName evidence="2">Rev interacting protein rip-1</fullName>
    </submittedName>
</protein>
<dbReference type="OrthoDB" id="2152680at2759"/>
<evidence type="ECO:0000313" key="2">
    <source>
        <dbReference type="EMBL" id="ESU43813.1"/>
    </source>
</evidence>
<sequence length="317" mass="34551">MTFLSAFGGSKRDRTRAAEATHAFCTHFDPLRGSTLDLLVSSRGLLYDPSTAPKSSDPAMILMHKLSNNLEHTAIISGAHTQTCDLCYSYHQGCFALFCYRGETGKQASRSAVMFSAGLLFEYGDMLLFLERGLTRSECATQIRKVCDAIYVDLVRLREEKGGTVSPLDLGSKLQEYLHTLLGVRLSLRPQLFRPHQNTRLVEEFDESTLAIIRASLLLGLRVGIAVHPPVRGIVDILGTLAMLSITTTTSTRAQTSAQATATSCKAKKSIRRVEKQSKTNSSPKRKSVQSLQLKGNVSGMFSGDCESNTALGGLAL</sequence>
<dbReference type="AlphaFoldDB" id="V6TXZ7"/>
<comment type="caution">
    <text evidence="2">The sequence shown here is derived from an EMBL/GenBank/DDBJ whole genome shotgun (WGS) entry which is preliminary data.</text>
</comment>